<evidence type="ECO:0000256" key="1">
    <source>
        <dbReference type="ARBA" id="ARBA00004141"/>
    </source>
</evidence>
<feature type="transmembrane region" description="Helical" evidence="5">
    <location>
        <begin position="147"/>
        <end position="169"/>
    </location>
</feature>
<reference evidence="6" key="1">
    <citation type="submission" date="2020-10" db="EMBL/GenBank/DDBJ databases">
        <authorList>
            <person name="Gilroy R."/>
        </authorList>
    </citation>
    <scope>NUCLEOTIDE SEQUENCE</scope>
    <source>
        <strain evidence="6">G3-8215</strain>
    </source>
</reference>
<gene>
    <name evidence="6" type="ORF">IAB75_06785</name>
</gene>
<comment type="subcellular location">
    <subcellularLocation>
        <location evidence="1">Membrane</location>
        <topology evidence="1">Multi-pass membrane protein</topology>
    </subcellularLocation>
</comment>
<feature type="transmembrane region" description="Helical" evidence="5">
    <location>
        <begin position="37"/>
        <end position="59"/>
    </location>
</feature>
<feature type="transmembrane region" description="Helical" evidence="5">
    <location>
        <begin position="65"/>
        <end position="84"/>
    </location>
</feature>
<evidence type="ECO:0000256" key="5">
    <source>
        <dbReference type="SAM" id="Phobius"/>
    </source>
</evidence>
<accession>A0A940DUN1</accession>
<proteinExistence type="predicted"/>
<keyword evidence="3 5" id="KW-1133">Transmembrane helix</keyword>
<dbReference type="EMBL" id="JADILV010000045">
    <property type="protein sequence ID" value="MBO8483801.1"/>
    <property type="molecule type" value="Genomic_DNA"/>
</dbReference>
<dbReference type="Pfam" id="PF04172">
    <property type="entry name" value="LrgB"/>
    <property type="match status" value="1"/>
</dbReference>
<evidence type="ECO:0000256" key="2">
    <source>
        <dbReference type="ARBA" id="ARBA00022692"/>
    </source>
</evidence>
<protein>
    <submittedName>
        <fullName evidence="6">LrgB family protein</fullName>
    </submittedName>
</protein>
<dbReference type="GO" id="GO:0016020">
    <property type="term" value="C:membrane"/>
    <property type="evidence" value="ECO:0007669"/>
    <property type="project" value="UniProtKB-SubCell"/>
</dbReference>
<feature type="transmembrane region" description="Helical" evidence="5">
    <location>
        <begin position="91"/>
        <end position="112"/>
    </location>
</feature>
<evidence type="ECO:0000313" key="7">
    <source>
        <dbReference type="Proteomes" id="UP000725002"/>
    </source>
</evidence>
<evidence type="ECO:0000256" key="3">
    <source>
        <dbReference type="ARBA" id="ARBA00022989"/>
    </source>
</evidence>
<keyword evidence="4 5" id="KW-0472">Membrane</keyword>
<dbReference type="AlphaFoldDB" id="A0A940DUN1"/>
<dbReference type="InterPro" id="IPR007300">
    <property type="entry name" value="CidB/LrgB"/>
</dbReference>
<dbReference type="PANTHER" id="PTHR30249:SF0">
    <property type="entry name" value="PLASTIDAL GLYCOLATE_GLYCERATE TRANSLOCATOR 1, CHLOROPLASTIC"/>
    <property type="match status" value="1"/>
</dbReference>
<feature type="transmembrane region" description="Helical" evidence="5">
    <location>
        <begin position="6"/>
        <end position="25"/>
    </location>
</feature>
<dbReference type="Proteomes" id="UP000725002">
    <property type="component" value="Unassembled WGS sequence"/>
</dbReference>
<evidence type="ECO:0000313" key="6">
    <source>
        <dbReference type="EMBL" id="MBO8483801.1"/>
    </source>
</evidence>
<evidence type="ECO:0000256" key="4">
    <source>
        <dbReference type="ARBA" id="ARBA00023136"/>
    </source>
</evidence>
<feature type="transmembrane region" description="Helical" evidence="5">
    <location>
        <begin position="205"/>
        <end position="229"/>
    </location>
</feature>
<sequence length="233" mass="24551">MTDIVCNVPVMLALTLGAYLLGVWVKKKSGLSLLHPFLICIPVIAATLKFTGVPVSFYMESNRMIDFMLGPSVVSLGLLMYDHLETIKKHLVSILVSVFTGSVTGVGSVYALCRFFRLDGIFVKSMEAKSVTTPIAMDITASLGGNVSLAAVTVILCGFIGTVAGPMMIRMFHINTSVAKGLALGCCSHGLGTSKAIEMGAVEGAVSGLAIALMGVMTALVVPLFNMIFPINQ</sequence>
<name>A0A940DUN1_9BACT</name>
<reference evidence="6" key="2">
    <citation type="journal article" date="2021" name="PeerJ">
        <title>Extensive microbial diversity within the chicken gut microbiome revealed by metagenomics and culture.</title>
        <authorList>
            <person name="Gilroy R."/>
            <person name="Ravi A."/>
            <person name="Getino M."/>
            <person name="Pursley I."/>
            <person name="Horton D.L."/>
            <person name="Alikhan N.F."/>
            <person name="Baker D."/>
            <person name="Gharbi K."/>
            <person name="Hall N."/>
            <person name="Watson M."/>
            <person name="Adriaenssens E.M."/>
            <person name="Foster-Nyarko E."/>
            <person name="Jarju S."/>
            <person name="Secka A."/>
            <person name="Antonio M."/>
            <person name="Oren A."/>
            <person name="Chaudhuri R.R."/>
            <person name="La Ragione R."/>
            <person name="Hildebrand F."/>
            <person name="Pallen M.J."/>
        </authorList>
    </citation>
    <scope>NUCLEOTIDE SEQUENCE</scope>
    <source>
        <strain evidence="6">G3-8215</strain>
    </source>
</reference>
<dbReference type="PANTHER" id="PTHR30249">
    <property type="entry name" value="PUTATIVE SEROTONIN TRANSPORTER"/>
    <property type="match status" value="1"/>
</dbReference>
<comment type="caution">
    <text evidence="6">The sequence shown here is derived from an EMBL/GenBank/DDBJ whole genome shotgun (WGS) entry which is preliminary data.</text>
</comment>
<organism evidence="6 7">
    <name type="scientific">Candidatus Cryptobacteroides avicola</name>
    <dbReference type="NCBI Taxonomy" id="2840757"/>
    <lineage>
        <taxon>Bacteria</taxon>
        <taxon>Pseudomonadati</taxon>
        <taxon>Bacteroidota</taxon>
        <taxon>Bacteroidia</taxon>
        <taxon>Bacteroidales</taxon>
        <taxon>Candidatus Cryptobacteroides</taxon>
    </lineage>
</organism>
<keyword evidence="2 5" id="KW-0812">Transmembrane</keyword>